<dbReference type="Proteomes" id="UP001460072">
    <property type="component" value="Unassembled WGS sequence"/>
</dbReference>
<proteinExistence type="predicted"/>
<dbReference type="InterPro" id="IPR045670">
    <property type="entry name" value="DUF5916"/>
</dbReference>
<dbReference type="RefSeq" id="WP_342694568.1">
    <property type="nucleotide sequence ID" value="NZ_JBCGDO010000001.1"/>
</dbReference>
<name>A0ABU9N0T3_9FLAO</name>
<dbReference type="EMBL" id="JBCGDO010000001">
    <property type="protein sequence ID" value="MEM0541337.1"/>
    <property type="molecule type" value="Genomic_DNA"/>
</dbReference>
<feature type="domain" description="DUF5916" evidence="2">
    <location>
        <begin position="230"/>
        <end position="803"/>
    </location>
</feature>
<dbReference type="Pfam" id="PF19313">
    <property type="entry name" value="DUF5916"/>
    <property type="match status" value="1"/>
</dbReference>
<evidence type="ECO:0000259" key="1">
    <source>
        <dbReference type="Pfam" id="PF06452"/>
    </source>
</evidence>
<dbReference type="Pfam" id="PF06452">
    <property type="entry name" value="CBM9_1"/>
    <property type="match status" value="1"/>
</dbReference>
<evidence type="ECO:0000313" key="4">
    <source>
        <dbReference type="Proteomes" id="UP001460072"/>
    </source>
</evidence>
<reference evidence="3 4" key="1">
    <citation type="submission" date="2024-03" db="EMBL/GenBank/DDBJ databases">
        <title>Two novel species of the genus Flavobacterium exhibiting potentially degradation of complex polysaccharides.</title>
        <authorList>
            <person name="Lian X."/>
        </authorList>
    </citation>
    <scope>NUCLEOTIDE SEQUENCE [LARGE SCALE GENOMIC DNA]</scope>
    <source>
        <strain evidence="4">j3</strain>
    </source>
</reference>
<dbReference type="SUPFAM" id="SSF49344">
    <property type="entry name" value="CBD9-like"/>
    <property type="match status" value="1"/>
</dbReference>
<keyword evidence="4" id="KW-1185">Reference proteome</keyword>
<evidence type="ECO:0000313" key="3">
    <source>
        <dbReference type="EMBL" id="MEM0541337.1"/>
    </source>
</evidence>
<protein>
    <submittedName>
        <fullName evidence="3">DUF5916 domain-containing protein</fullName>
    </submittedName>
</protein>
<organism evidence="3 4">
    <name type="scientific">Flavobacterium aureirubrum</name>
    <dbReference type="NCBI Taxonomy" id="3133147"/>
    <lineage>
        <taxon>Bacteria</taxon>
        <taxon>Pseudomonadati</taxon>
        <taxon>Bacteroidota</taxon>
        <taxon>Flavobacteriia</taxon>
        <taxon>Flavobacteriales</taxon>
        <taxon>Flavobacteriaceae</taxon>
        <taxon>Flavobacterium</taxon>
    </lineage>
</organism>
<dbReference type="Gene3D" id="2.60.40.1190">
    <property type="match status" value="1"/>
</dbReference>
<feature type="domain" description="Carbohydrate-binding" evidence="1">
    <location>
        <begin position="37"/>
        <end position="194"/>
    </location>
</feature>
<dbReference type="InterPro" id="IPR010502">
    <property type="entry name" value="Carb-bd_dom_fam9"/>
</dbReference>
<evidence type="ECO:0000259" key="2">
    <source>
        <dbReference type="Pfam" id="PF19313"/>
    </source>
</evidence>
<gene>
    <name evidence="3" type="ORF">WFZ85_01800</name>
</gene>
<sequence length="818" mass="94318">MPKYSYLFFFYALLFSGTVCSQKKTLQAIRIDSKITIDGKFDESAWQNVPVAKNFVELFPDNGKLIPDNKDTEVKIVYTDEAIFVAAFMRDDQPKEILSEFTLRDDFATADHFGIFLNGFNDGQQEFRFFVSAAGVQQDGVYTETTGEDFTWDAIWESKARITDKGWVVEMKIPFAALRFPEAQKQVWGLNFYREVRQDRSQNTWSLISNQITNESIQAGILEGIENIKTPTRLFLIPYASTYLSGNASQKTIGEFRGGLDIKYGLTDAFTLDAILVPDFGQVRFDNVILNLTAFEQQFAENRPFFTEGTDLFNKGNLFYSRRIGEVPAFDIADNETVIENPSAIGLINATKISGRTKGGLGIGVLNAMTENTNVIIRNEDTGETRVKQIAPFTNFNIMVLDQRFRKNSSIAFVNTNVVRNGDFRDANVSALVWDLNTRSNSYNIAGDFKYSYVNEEPNLEDKKGMSSYFNFGKTKGKYRFNTGGVYVSRDYDNNDFGINFQTNYHGLYLNQSYRILNPTKVFNSFSVNFNNYIEFDNRTGMLQQNNTRIGADLTTKKNDYFGFGVRSRPLEVADFYEPRANSEGRFVMFPGSAGGFVYFSSNFNRKFAIDLNPYVTKFFEKDWINYGFLINPRYRFSDKFSLVYNFTYDRTNNDVGWIAFDENDNSIFARRKRITIENTIQGKFSVNETMNFNLNLRHYWSYAINDAILTLQNDGSLLPNNDFTTNRNTNLNLWNLDFSYVWWFTPGSQVTVLYRNNSQLFSRNFSREFNSNFNDAVNSQNLNHIFSISVRYFIDYNSLKKLQLSKTFTKPSTRQRF</sequence>
<dbReference type="CDD" id="cd09618">
    <property type="entry name" value="CBM9_like_2"/>
    <property type="match status" value="1"/>
</dbReference>
<comment type="caution">
    <text evidence="3">The sequence shown here is derived from an EMBL/GenBank/DDBJ whole genome shotgun (WGS) entry which is preliminary data.</text>
</comment>
<accession>A0ABU9N0T3</accession>